<evidence type="ECO:0000256" key="1">
    <source>
        <dbReference type="ARBA" id="ARBA00006484"/>
    </source>
</evidence>
<name>A0ABV3X3C2_9FIRM</name>
<dbReference type="Gene3D" id="3.40.50.720">
    <property type="entry name" value="NAD(P)-binding Rossmann-like Domain"/>
    <property type="match status" value="1"/>
</dbReference>
<accession>A0ABV3X3C2</accession>
<evidence type="ECO:0000313" key="3">
    <source>
        <dbReference type="EMBL" id="MEX5284690.1"/>
    </source>
</evidence>
<dbReference type="NCBIfam" id="NF005559">
    <property type="entry name" value="PRK07231.1"/>
    <property type="match status" value="1"/>
</dbReference>
<dbReference type="CDD" id="cd05233">
    <property type="entry name" value="SDR_c"/>
    <property type="match status" value="1"/>
</dbReference>
<organism evidence="3 4">
    <name type="scientific">Selenomonas sputigena</name>
    <dbReference type="NCBI Taxonomy" id="69823"/>
    <lineage>
        <taxon>Bacteria</taxon>
        <taxon>Bacillati</taxon>
        <taxon>Bacillota</taxon>
        <taxon>Negativicutes</taxon>
        <taxon>Selenomonadales</taxon>
        <taxon>Selenomonadaceae</taxon>
        <taxon>Selenomonas</taxon>
    </lineage>
</organism>
<dbReference type="SMART" id="SM00822">
    <property type="entry name" value="PKS_KR"/>
    <property type="match status" value="1"/>
</dbReference>
<dbReference type="EMBL" id="JARVLH010000002">
    <property type="protein sequence ID" value="MEX5284690.1"/>
    <property type="molecule type" value="Genomic_DNA"/>
</dbReference>
<gene>
    <name evidence="3" type="ORF">QCO44_03410</name>
</gene>
<comment type="caution">
    <text evidence="3">The sequence shown here is derived from an EMBL/GenBank/DDBJ whole genome shotgun (WGS) entry which is preliminary data.</text>
</comment>
<dbReference type="SUPFAM" id="SSF51735">
    <property type="entry name" value="NAD(P)-binding Rossmann-fold domains"/>
    <property type="match status" value="1"/>
</dbReference>
<evidence type="ECO:0000313" key="4">
    <source>
        <dbReference type="Proteomes" id="UP001559623"/>
    </source>
</evidence>
<dbReference type="InterPro" id="IPR057326">
    <property type="entry name" value="KR_dom"/>
</dbReference>
<dbReference type="PRINTS" id="PR00081">
    <property type="entry name" value="GDHRDH"/>
</dbReference>
<proteinExistence type="inferred from homology"/>
<dbReference type="PANTHER" id="PTHR43975:SF2">
    <property type="entry name" value="EG:BACR7A4.14 PROTEIN-RELATED"/>
    <property type="match status" value="1"/>
</dbReference>
<protein>
    <submittedName>
        <fullName evidence="3">SDR family NAD(P)-dependent oxidoreductase</fullName>
    </submittedName>
</protein>
<dbReference type="InterPro" id="IPR002347">
    <property type="entry name" value="SDR_fam"/>
</dbReference>
<dbReference type="Pfam" id="PF13561">
    <property type="entry name" value="adh_short_C2"/>
    <property type="match status" value="1"/>
</dbReference>
<reference evidence="3 4" key="1">
    <citation type="submission" date="2023-04" db="EMBL/GenBank/DDBJ databases">
        <title>Genome Sequence of Selenomonas sputigena ATCC 33150.</title>
        <authorList>
            <person name="Miller D.P."/>
            <person name="Anvari S."/>
            <person name="Polson S.W."/>
            <person name="Macdonald M."/>
            <person name="Mcdowell J.V."/>
        </authorList>
    </citation>
    <scope>NUCLEOTIDE SEQUENCE [LARGE SCALE GENOMIC DNA]</scope>
    <source>
        <strain evidence="3 4">ATCC 33150</strain>
    </source>
</reference>
<dbReference type="InterPro" id="IPR020904">
    <property type="entry name" value="Sc_DH/Rdtase_CS"/>
</dbReference>
<dbReference type="PROSITE" id="PS00061">
    <property type="entry name" value="ADH_SHORT"/>
    <property type="match status" value="1"/>
</dbReference>
<keyword evidence="4" id="KW-1185">Reference proteome</keyword>
<dbReference type="PRINTS" id="PR00080">
    <property type="entry name" value="SDRFAMILY"/>
</dbReference>
<feature type="domain" description="Ketoreductase" evidence="2">
    <location>
        <begin position="3"/>
        <end position="191"/>
    </location>
</feature>
<dbReference type="Proteomes" id="UP001559623">
    <property type="component" value="Unassembled WGS sequence"/>
</dbReference>
<evidence type="ECO:0000259" key="2">
    <source>
        <dbReference type="SMART" id="SM00822"/>
    </source>
</evidence>
<dbReference type="PANTHER" id="PTHR43975">
    <property type="entry name" value="ZGC:101858"/>
    <property type="match status" value="1"/>
</dbReference>
<sequence length="250" mass="25866">MERVVLLTGGTSGIGLAAARLFLGAGCSVALAGRSAQRGAAALASLADLAEEGKAAFFAADIRQPAEAKRLVSEVLTHFGRLDVLVNAAGVYLERSLEDMTQEDYSRIMDTNVKGTFFVTQAALAPLRESLGSIVNISSDAGLKGNFLCTLYCASKGAVVLFTKSLALEMAPFGVRVNCVCPGDIATPLTEAQLAAAPDPEAARREMAGVYPLGRIGTPEEAASVIFFLASDKAAFVTGAAWSVDGGLTS</sequence>
<dbReference type="RefSeq" id="WP_368846420.1">
    <property type="nucleotide sequence ID" value="NZ_CP194411.1"/>
</dbReference>
<comment type="similarity">
    <text evidence="1">Belongs to the short-chain dehydrogenases/reductases (SDR) family.</text>
</comment>
<dbReference type="InterPro" id="IPR036291">
    <property type="entry name" value="NAD(P)-bd_dom_sf"/>
</dbReference>